<organism evidence="2 3">
    <name type="scientific">Liparis tanakae</name>
    <name type="common">Tanaka's snailfish</name>
    <dbReference type="NCBI Taxonomy" id="230148"/>
    <lineage>
        <taxon>Eukaryota</taxon>
        <taxon>Metazoa</taxon>
        <taxon>Chordata</taxon>
        <taxon>Craniata</taxon>
        <taxon>Vertebrata</taxon>
        <taxon>Euteleostomi</taxon>
        <taxon>Actinopterygii</taxon>
        <taxon>Neopterygii</taxon>
        <taxon>Teleostei</taxon>
        <taxon>Neoteleostei</taxon>
        <taxon>Acanthomorphata</taxon>
        <taxon>Eupercaria</taxon>
        <taxon>Perciformes</taxon>
        <taxon>Cottioidei</taxon>
        <taxon>Cottales</taxon>
        <taxon>Liparidae</taxon>
        <taxon>Liparis</taxon>
    </lineage>
</organism>
<keyword evidence="3" id="KW-1185">Reference proteome</keyword>
<protein>
    <submittedName>
        <fullName evidence="2">Uncharacterized protein</fullName>
    </submittedName>
</protein>
<proteinExistence type="predicted"/>
<evidence type="ECO:0000313" key="2">
    <source>
        <dbReference type="EMBL" id="TNN39238.1"/>
    </source>
</evidence>
<comment type="caution">
    <text evidence="2">The sequence shown here is derived from an EMBL/GenBank/DDBJ whole genome shotgun (WGS) entry which is preliminary data.</text>
</comment>
<dbReference type="Proteomes" id="UP000314294">
    <property type="component" value="Unassembled WGS sequence"/>
</dbReference>
<evidence type="ECO:0000256" key="1">
    <source>
        <dbReference type="SAM" id="MobiDB-lite"/>
    </source>
</evidence>
<accession>A0A4Z2FDJ9</accession>
<gene>
    <name evidence="2" type="ORF">EYF80_050596</name>
</gene>
<sequence>MARHSENELEVGGNSRGNAASLQSQNQLPRDDVAAPPSAPSSPLASGVRGRASVSNDGTKRSQRCSGTPRRVLVRF</sequence>
<name>A0A4Z2FDJ9_9TELE</name>
<evidence type="ECO:0000313" key="3">
    <source>
        <dbReference type="Proteomes" id="UP000314294"/>
    </source>
</evidence>
<reference evidence="2 3" key="1">
    <citation type="submission" date="2019-03" db="EMBL/GenBank/DDBJ databases">
        <title>First draft genome of Liparis tanakae, snailfish: a comprehensive survey of snailfish specific genes.</title>
        <authorList>
            <person name="Kim W."/>
            <person name="Song I."/>
            <person name="Jeong J.-H."/>
            <person name="Kim D."/>
            <person name="Kim S."/>
            <person name="Ryu S."/>
            <person name="Song J.Y."/>
            <person name="Lee S.K."/>
        </authorList>
    </citation>
    <scope>NUCLEOTIDE SEQUENCE [LARGE SCALE GENOMIC DNA]</scope>
    <source>
        <tissue evidence="2">Muscle</tissue>
    </source>
</reference>
<feature type="region of interest" description="Disordered" evidence="1">
    <location>
        <begin position="1"/>
        <end position="76"/>
    </location>
</feature>
<dbReference type="EMBL" id="SRLO01001297">
    <property type="protein sequence ID" value="TNN39238.1"/>
    <property type="molecule type" value="Genomic_DNA"/>
</dbReference>
<dbReference type="AlphaFoldDB" id="A0A4Z2FDJ9"/>
<feature type="compositionally biased region" description="Polar residues" evidence="1">
    <location>
        <begin position="16"/>
        <end position="28"/>
    </location>
</feature>